<accession>A0A6N4XAB8</accession>
<evidence type="ECO:0000313" key="5">
    <source>
        <dbReference type="Proteomes" id="UP000445144"/>
    </source>
</evidence>
<dbReference type="SMART" id="SM01119">
    <property type="entry name" value="D-ser_dehydrat"/>
    <property type="match status" value="1"/>
</dbReference>
<dbReference type="Pfam" id="PF01168">
    <property type="entry name" value="Ala_racemase_N"/>
    <property type="match status" value="1"/>
</dbReference>
<dbReference type="InterPro" id="IPR026956">
    <property type="entry name" value="D-ser_dehydrat-like_dom"/>
</dbReference>
<organism evidence="4 5">
    <name type="scientific">Chryseobacterium potabilaquae</name>
    <dbReference type="NCBI Taxonomy" id="2675057"/>
    <lineage>
        <taxon>Bacteria</taxon>
        <taxon>Pseudomonadati</taxon>
        <taxon>Bacteroidota</taxon>
        <taxon>Flavobacteriia</taxon>
        <taxon>Flavobacteriales</taxon>
        <taxon>Weeksellaceae</taxon>
        <taxon>Chryseobacterium group</taxon>
        <taxon>Chryseobacterium</taxon>
    </lineage>
</organism>
<dbReference type="GO" id="GO:0043876">
    <property type="term" value="F:D-threonine aldolase activity"/>
    <property type="evidence" value="ECO:0007669"/>
    <property type="project" value="UniProtKB-EC"/>
</dbReference>
<dbReference type="Proteomes" id="UP000445144">
    <property type="component" value="Unassembled WGS sequence"/>
</dbReference>
<dbReference type="GO" id="GO:0008721">
    <property type="term" value="F:D-serine ammonia-lyase activity"/>
    <property type="evidence" value="ECO:0007669"/>
    <property type="project" value="TreeGrafter"/>
</dbReference>
<dbReference type="EC" id="4.1.2.42" evidence="4"/>
<comment type="similarity">
    <text evidence="1">Belongs to the DSD1 family.</text>
</comment>
<evidence type="ECO:0000313" key="4">
    <source>
        <dbReference type="EMBL" id="CAA7196350.1"/>
    </source>
</evidence>
<feature type="domain" description="D-serine dehydratase-like" evidence="3">
    <location>
        <begin position="257"/>
        <end position="346"/>
    </location>
</feature>
<dbReference type="PANTHER" id="PTHR28004:SF2">
    <property type="entry name" value="D-SERINE DEHYDRATASE"/>
    <property type="match status" value="1"/>
</dbReference>
<reference evidence="4 5" key="1">
    <citation type="submission" date="2020-01" db="EMBL/GenBank/DDBJ databases">
        <authorList>
            <person name="Rodrigo-Torres L."/>
            <person name="Arahal R. D."/>
            <person name="Lucena T."/>
        </authorList>
    </citation>
    <scope>NUCLEOTIDE SEQUENCE [LARGE SCALE GENOMIC DNA]</scope>
    <source>
        <strain evidence="4 5">CECT 9293</strain>
    </source>
</reference>
<keyword evidence="2 4" id="KW-0456">Lyase</keyword>
<dbReference type="InterPro" id="IPR029066">
    <property type="entry name" value="PLP-binding_barrel"/>
</dbReference>
<dbReference type="InterPro" id="IPR001608">
    <property type="entry name" value="Ala_racemase_N"/>
</dbReference>
<protein>
    <submittedName>
        <fullName evidence="4">D-threonine aldolase</fullName>
        <ecNumber evidence="4">4.1.2.42</ecNumber>
    </submittedName>
</protein>
<evidence type="ECO:0000256" key="1">
    <source>
        <dbReference type="ARBA" id="ARBA00005323"/>
    </source>
</evidence>
<dbReference type="RefSeq" id="WP_162033199.1">
    <property type="nucleotide sequence ID" value="NZ_CACVBR010000022.1"/>
</dbReference>
<sequence>MIIKEIHNLSILDSPSIILIREIMEENINLALNMVPLERFRPHVKTNKILEICEILKSKGVNKFKASTISELEMLGIAGAPDVLLAHQPTFVKMERFLKMIHSYPGTKFSCIFDNYENLNYFNELLKSFKITQDIYIDINVGMNRTGVSPSHLITLFEEALKLDNINIIGFHIYDGHIRETDIDERNRIVNEAFQQAYSKIETLEKKYNKKFIIIAGGSPSFSVHAQNPRVECSPGTFIFWDWKYSKILPDLNFKCAVYVISRVISIINSKKICLDVGHKAIASENPFPRIIFLDFPEAKSISQSEEHLVLEIEDTSNVKVGDIFIGIPDHICPTIALHEYLHVVEKGEYLYDWKVMAKNRKINI</sequence>
<name>A0A6N4XAB8_9FLAO</name>
<dbReference type="InterPro" id="IPR042208">
    <property type="entry name" value="D-ser_dehydrat-like_sf"/>
</dbReference>
<evidence type="ECO:0000259" key="3">
    <source>
        <dbReference type="SMART" id="SM01119"/>
    </source>
</evidence>
<keyword evidence="5" id="KW-1185">Reference proteome</keyword>
<dbReference type="Gene3D" id="3.20.20.10">
    <property type="entry name" value="Alanine racemase"/>
    <property type="match status" value="1"/>
</dbReference>
<dbReference type="SUPFAM" id="SSF51419">
    <property type="entry name" value="PLP-binding barrel"/>
    <property type="match status" value="1"/>
</dbReference>
<proteinExistence type="inferred from homology"/>
<dbReference type="AlphaFoldDB" id="A0A6N4XAB8"/>
<dbReference type="GO" id="GO:0036088">
    <property type="term" value="P:D-serine catabolic process"/>
    <property type="evidence" value="ECO:0007669"/>
    <property type="project" value="TreeGrafter"/>
</dbReference>
<dbReference type="EMBL" id="CACVBR010000022">
    <property type="protein sequence ID" value="CAA7196350.1"/>
    <property type="molecule type" value="Genomic_DNA"/>
</dbReference>
<dbReference type="Pfam" id="PF14031">
    <property type="entry name" value="D-ser_dehydrat"/>
    <property type="match status" value="1"/>
</dbReference>
<dbReference type="PANTHER" id="PTHR28004">
    <property type="entry name" value="ZGC:162816-RELATED"/>
    <property type="match status" value="1"/>
</dbReference>
<dbReference type="InterPro" id="IPR051466">
    <property type="entry name" value="D-amino_acid_metab_enzyme"/>
</dbReference>
<dbReference type="Gene3D" id="2.40.37.20">
    <property type="entry name" value="D-serine dehydratase-like domain"/>
    <property type="match status" value="1"/>
</dbReference>
<evidence type="ECO:0000256" key="2">
    <source>
        <dbReference type="ARBA" id="ARBA00023239"/>
    </source>
</evidence>
<gene>
    <name evidence="4" type="ORF">CHRY9293_02447</name>
</gene>